<feature type="domain" description="Peptidase C39-like" evidence="1">
    <location>
        <begin position="162"/>
        <end position="297"/>
    </location>
</feature>
<proteinExistence type="predicted"/>
<sequence>MSSETADTVRLHVQPCTQIIPFWHIDTPPGITAEIRVRAAAEVTGAFSDWVTVASWSSQGTGESTTLTAQQVHGLRTDADTVIVDTAALGGPARVVDLAVRAVPAARAPAAPVTVHWIDALTRTPARPRAEITASAPRGIDIEHRLPQISQHACGVLDGFAQADSWCSPTSLTMVMEWLSAGGAHAGLDDPAMSRPAGEDAADRVPPTIRGVWDRTYGGAGNWAFNVAWANGQGFDARLDALASMREAEELLAAGEVLIASVSFTSEQLPQAGYPTAGHLLIITGVTAAGDVRVHDPGRAIADGVRAVYPREAFERAWLSAEGSGGLVYRLARR</sequence>
<dbReference type="EMBL" id="JACSPY010000001">
    <property type="protein sequence ID" value="MBD8019478.1"/>
    <property type="molecule type" value="Genomic_DNA"/>
</dbReference>
<protein>
    <submittedName>
        <fullName evidence="2">C39 family peptidase</fullName>
    </submittedName>
</protein>
<dbReference type="Pfam" id="PF13529">
    <property type="entry name" value="Peptidase_C39_2"/>
    <property type="match status" value="1"/>
</dbReference>
<comment type="caution">
    <text evidence="2">The sequence shown here is derived from an EMBL/GenBank/DDBJ whole genome shotgun (WGS) entry which is preliminary data.</text>
</comment>
<gene>
    <name evidence="2" type="ORF">H9634_01600</name>
</gene>
<dbReference type="RefSeq" id="WP_191725067.1">
    <property type="nucleotide sequence ID" value="NZ_JACSPY010000001.1"/>
</dbReference>
<accession>A0ABR8WQY5</accession>
<reference evidence="2 3" key="1">
    <citation type="submission" date="2020-08" db="EMBL/GenBank/DDBJ databases">
        <title>A Genomic Blueprint of the Chicken Gut Microbiome.</title>
        <authorList>
            <person name="Gilroy R."/>
            <person name="Ravi A."/>
            <person name="Getino M."/>
            <person name="Pursley I."/>
            <person name="Horton D.L."/>
            <person name="Alikhan N.-F."/>
            <person name="Baker D."/>
            <person name="Gharbi K."/>
            <person name="Hall N."/>
            <person name="Watson M."/>
            <person name="Adriaenssens E.M."/>
            <person name="Foster-Nyarko E."/>
            <person name="Jarju S."/>
            <person name="Secka A."/>
            <person name="Antonio M."/>
            <person name="Oren A."/>
            <person name="Chaudhuri R."/>
            <person name="La Ragione R.M."/>
            <person name="Hildebrand F."/>
            <person name="Pallen M.J."/>
        </authorList>
    </citation>
    <scope>NUCLEOTIDE SEQUENCE [LARGE SCALE GENOMIC DNA]</scope>
    <source>
        <strain evidence="2 3">Re57</strain>
    </source>
</reference>
<dbReference type="Proteomes" id="UP000651517">
    <property type="component" value="Unassembled WGS sequence"/>
</dbReference>
<keyword evidence="3" id="KW-1185">Reference proteome</keyword>
<dbReference type="InterPro" id="IPR039564">
    <property type="entry name" value="Peptidase_C39-like"/>
</dbReference>
<name>A0ABR8WQY5_9MICO</name>
<evidence type="ECO:0000259" key="1">
    <source>
        <dbReference type="Pfam" id="PF13529"/>
    </source>
</evidence>
<evidence type="ECO:0000313" key="3">
    <source>
        <dbReference type="Proteomes" id="UP000651517"/>
    </source>
</evidence>
<evidence type="ECO:0000313" key="2">
    <source>
        <dbReference type="EMBL" id="MBD8019478.1"/>
    </source>
</evidence>
<organism evidence="2 3">
    <name type="scientific">Brevibacterium gallinarum</name>
    <dbReference type="NCBI Taxonomy" id="2762220"/>
    <lineage>
        <taxon>Bacteria</taxon>
        <taxon>Bacillati</taxon>
        <taxon>Actinomycetota</taxon>
        <taxon>Actinomycetes</taxon>
        <taxon>Micrococcales</taxon>
        <taxon>Brevibacteriaceae</taxon>
        <taxon>Brevibacterium</taxon>
    </lineage>
</organism>